<keyword evidence="11" id="KW-1185">Reference proteome</keyword>
<name>M2ND53_BAUPA</name>
<dbReference type="GeneID" id="19114178"/>
<reference evidence="10 11" key="1">
    <citation type="journal article" date="2012" name="PLoS Pathog.">
        <title>Diverse lifestyles and strategies of plant pathogenesis encoded in the genomes of eighteen Dothideomycetes fungi.</title>
        <authorList>
            <person name="Ohm R.A."/>
            <person name="Feau N."/>
            <person name="Henrissat B."/>
            <person name="Schoch C.L."/>
            <person name="Horwitz B.A."/>
            <person name="Barry K.W."/>
            <person name="Condon B.J."/>
            <person name="Copeland A.C."/>
            <person name="Dhillon B."/>
            <person name="Glaser F."/>
            <person name="Hesse C.N."/>
            <person name="Kosti I."/>
            <person name="LaButti K."/>
            <person name="Lindquist E.A."/>
            <person name="Lucas S."/>
            <person name="Salamov A.A."/>
            <person name="Bradshaw R.E."/>
            <person name="Ciuffetti L."/>
            <person name="Hamelin R.C."/>
            <person name="Kema G.H.J."/>
            <person name="Lawrence C."/>
            <person name="Scott J.A."/>
            <person name="Spatafora J.W."/>
            <person name="Turgeon B.G."/>
            <person name="de Wit P.J.G.M."/>
            <person name="Zhong S."/>
            <person name="Goodwin S.B."/>
            <person name="Grigoriev I.V."/>
        </authorList>
    </citation>
    <scope>NUCLEOTIDE SEQUENCE [LARGE SCALE GENOMIC DNA]</scope>
    <source>
        <strain evidence="10 11">UAMH 10762</strain>
    </source>
</reference>
<evidence type="ECO:0000256" key="9">
    <source>
        <dbReference type="SAM" id="Phobius"/>
    </source>
</evidence>
<feature type="repeat" description="ANK" evidence="7">
    <location>
        <begin position="18"/>
        <end position="50"/>
    </location>
</feature>
<protein>
    <submittedName>
        <fullName evidence="10">Uncharacterized protein</fullName>
    </submittedName>
</protein>
<dbReference type="PROSITE" id="PS50088">
    <property type="entry name" value="ANK_REPEAT"/>
    <property type="match status" value="3"/>
</dbReference>
<dbReference type="Pfam" id="PF12796">
    <property type="entry name" value="Ank_2"/>
    <property type="match status" value="2"/>
</dbReference>
<feature type="region of interest" description="Disordered" evidence="8">
    <location>
        <begin position="389"/>
        <end position="535"/>
    </location>
</feature>
<keyword evidence="2 9" id="KW-0812">Transmembrane</keyword>
<evidence type="ECO:0000313" key="11">
    <source>
        <dbReference type="Proteomes" id="UP000011761"/>
    </source>
</evidence>
<dbReference type="PANTHER" id="PTHR24123">
    <property type="entry name" value="ANKYRIN REPEAT-CONTAINING"/>
    <property type="match status" value="1"/>
</dbReference>
<feature type="compositionally biased region" description="Basic residues" evidence="8">
    <location>
        <begin position="775"/>
        <end position="784"/>
    </location>
</feature>
<dbReference type="OMA" id="NMAWVEA"/>
<dbReference type="PANTHER" id="PTHR24123:SF33">
    <property type="entry name" value="PROTEIN HOS4"/>
    <property type="match status" value="1"/>
</dbReference>
<evidence type="ECO:0000256" key="6">
    <source>
        <dbReference type="ARBA" id="ARBA00023136"/>
    </source>
</evidence>
<feature type="compositionally biased region" description="Polar residues" evidence="8">
    <location>
        <begin position="389"/>
        <end position="411"/>
    </location>
</feature>
<evidence type="ECO:0000256" key="4">
    <source>
        <dbReference type="ARBA" id="ARBA00022989"/>
    </source>
</evidence>
<feature type="compositionally biased region" description="Basic and acidic residues" evidence="8">
    <location>
        <begin position="412"/>
        <end position="426"/>
    </location>
</feature>
<dbReference type="SUPFAM" id="SSF48403">
    <property type="entry name" value="Ankyrin repeat"/>
    <property type="match status" value="1"/>
</dbReference>
<dbReference type="eggNOG" id="KOG4177">
    <property type="taxonomic scope" value="Eukaryota"/>
</dbReference>
<sequence length="1004" mass="113098">IAALLIDRGADYESVDNLGRDVLVTAVWRNRIHLVKLLLNKGAKVDRVDRRERNIFHHIAGDSDRGLQADTSTGEEILRLLLAEAGPKHLEAQDARLRTPLHWAAATGNCFVAAALLKDRNVNVNAVDHNGRSALHLAVRWVNVLLEHGAKIGAEADGGFTPFHTACADQPNPAVLDLLLRGRDEAHRRTILRRKTLSGRSALHLACEVGNTRVIEYLLADPAVITTTRDNFGNSPLLSAAFSKHRNVVELLAPYKQAHIDRLGEAAKAAAQQFNATIINFGEYKRGNEVDKRKSVFDVLYSNPREVKNGDAGVSTVCRKGDSTRFRWIHLPVNNVAWCQELLTKRFIEEGAKDVEAFKAVERSFMHQHRGQRFHSSYMRPMCQSIGRTVQASPPADTTSVNEHALSPSTDTNERARQRLTLRTDVEIVETQPSPSSGTAAEDNFISPEAVVPGATVSDGRLPYPRRHSTSSINRGGLLAPPEEADGIRPVQRSSTLESWDEREPPERHRPKERPVLHQRKRRGSSASKSKVEMDDLSSVAEHNVFLFAPYLHFEFDDERKEMQKAIEDAGMSNGHSRPTAIAFQEVLPSPEELLIRAHLHDQLHIRRTLDQSFFRNIDTSVRDADQVIYRYEKELMKQGGGNEKLKVLMVDQLWMWVVGKDLLITSFPRRWRQTRKDHPLNVLEGIIEEINANTGENVRNIYELAVLIAGRCFGAFDCSGVREDGSKFLDMFESSIGLAMDQETKLFAEFKHASQEVSDFLLSRHEQQSAQAKAHSKRARKLSSSKLPRNAKELSPGQEPEEIHTLMEIGAETKLLSDVKDIRDELDMLKIVFQQQQQVLPQVLDTMEGIFGDNPMIKAQRAKVERRLQINERAVSHHVNEIKRMDKQAERVYLSIRDLLDLKQKHANASEARYARYEAAETAHQGQILMVFTIVTVIFLPLSFIATFFALDITEFPHQGSDQQLPMGYVLKYLLGIGLSFAVLCVIAALSFDKIARLLKTNW</sequence>
<gene>
    <name evidence="10" type="ORF">BAUCODRAFT_42293</name>
</gene>
<dbReference type="HOGENOM" id="CLU_003599_0_0_1"/>
<evidence type="ECO:0000313" key="10">
    <source>
        <dbReference type="EMBL" id="EMC97134.1"/>
    </source>
</evidence>
<dbReference type="GO" id="GO:0046873">
    <property type="term" value="F:metal ion transmembrane transporter activity"/>
    <property type="evidence" value="ECO:0007669"/>
    <property type="project" value="InterPro"/>
</dbReference>
<dbReference type="AlphaFoldDB" id="M2ND53"/>
<feature type="region of interest" description="Disordered" evidence="8">
    <location>
        <begin position="772"/>
        <end position="801"/>
    </location>
</feature>
<dbReference type="Pfam" id="PF01544">
    <property type="entry name" value="CorA"/>
    <property type="match status" value="1"/>
</dbReference>
<organism evidence="10 11">
    <name type="scientific">Baudoinia panamericana (strain UAMH 10762)</name>
    <name type="common">Angels' share fungus</name>
    <name type="synonym">Baudoinia compniacensis (strain UAMH 10762)</name>
    <dbReference type="NCBI Taxonomy" id="717646"/>
    <lineage>
        <taxon>Eukaryota</taxon>
        <taxon>Fungi</taxon>
        <taxon>Dikarya</taxon>
        <taxon>Ascomycota</taxon>
        <taxon>Pezizomycotina</taxon>
        <taxon>Dothideomycetes</taxon>
        <taxon>Dothideomycetidae</taxon>
        <taxon>Mycosphaerellales</taxon>
        <taxon>Teratosphaeriaceae</taxon>
        <taxon>Baudoinia</taxon>
    </lineage>
</organism>
<evidence type="ECO:0000256" key="3">
    <source>
        <dbReference type="ARBA" id="ARBA00022737"/>
    </source>
</evidence>
<dbReference type="SUPFAM" id="SSF144083">
    <property type="entry name" value="Magnesium transport protein CorA, transmembrane region"/>
    <property type="match status" value="1"/>
</dbReference>
<feature type="transmembrane region" description="Helical" evidence="9">
    <location>
        <begin position="929"/>
        <end position="952"/>
    </location>
</feature>
<feature type="non-terminal residue" evidence="10">
    <location>
        <position position="1004"/>
    </location>
</feature>
<evidence type="ECO:0000256" key="7">
    <source>
        <dbReference type="PROSITE-ProRule" id="PRU00023"/>
    </source>
</evidence>
<dbReference type="Gene3D" id="1.25.40.20">
    <property type="entry name" value="Ankyrin repeat-containing domain"/>
    <property type="match status" value="3"/>
</dbReference>
<dbReference type="InterPro" id="IPR002523">
    <property type="entry name" value="MgTranspt_CorA/ZnTranspt_ZntB"/>
</dbReference>
<keyword evidence="6 9" id="KW-0472">Membrane</keyword>
<feature type="non-terminal residue" evidence="10">
    <location>
        <position position="1"/>
    </location>
</feature>
<keyword evidence="5 7" id="KW-0040">ANK repeat</keyword>
<dbReference type="GO" id="GO:0016020">
    <property type="term" value="C:membrane"/>
    <property type="evidence" value="ECO:0007669"/>
    <property type="project" value="UniProtKB-SubCell"/>
</dbReference>
<dbReference type="InterPro" id="IPR002110">
    <property type="entry name" value="Ankyrin_rpt"/>
</dbReference>
<evidence type="ECO:0000256" key="5">
    <source>
        <dbReference type="ARBA" id="ARBA00023043"/>
    </source>
</evidence>
<feature type="repeat" description="ANK" evidence="7">
    <location>
        <begin position="198"/>
        <end position="230"/>
    </location>
</feature>
<feature type="repeat" description="ANK" evidence="7">
    <location>
        <begin position="96"/>
        <end position="129"/>
    </location>
</feature>
<dbReference type="InterPro" id="IPR036770">
    <property type="entry name" value="Ankyrin_rpt-contain_sf"/>
</dbReference>
<dbReference type="InterPro" id="IPR051165">
    <property type="entry name" value="Multifunctional_ANK_Repeat"/>
</dbReference>
<dbReference type="KEGG" id="bcom:BAUCODRAFT_42293"/>
<evidence type="ECO:0000256" key="2">
    <source>
        <dbReference type="ARBA" id="ARBA00022692"/>
    </source>
</evidence>
<comment type="subcellular location">
    <subcellularLocation>
        <location evidence="1">Membrane</location>
        <topology evidence="1">Multi-pass membrane protein</topology>
    </subcellularLocation>
</comment>
<feature type="transmembrane region" description="Helical" evidence="9">
    <location>
        <begin position="972"/>
        <end position="993"/>
    </location>
</feature>
<keyword evidence="3" id="KW-0677">Repeat</keyword>
<dbReference type="PROSITE" id="PS50297">
    <property type="entry name" value="ANK_REP_REGION"/>
    <property type="match status" value="1"/>
</dbReference>
<evidence type="ECO:0000256" key="1">
    <source>
        <dbReference type="ARBA" id="ARBA00004141"/>
    </source>
</evidence>
<proteinExistence type="predicted"/>
<dbReference type="SMART" id="SM00248">
    <property type="entry name" value="ANK"/>
    <property type="match status" value="6"/>
</dbReference>
<dbReference type="Proteomes" id="UP000011761">
    <property type="component" value="Unassembled WGS sequence"/>
</dbReference>
<dbReference type="InterPro" id="IPR045863">
    <property type="entry name" value="CorA_TM1_TM2"/>
</dbReference>
<dbReference type="RefSeq" id="XP_007675333.1">
    <property type="nucleotide sequence ID" value="XM_007677143.1"/>
</dbReference>
<evidence type="ECO:0000256" key="8">
    <source>
        <dbReference type="SAM" id="MobiDB-lite"/>
    </source>
</evidence>
<keyword evidence="4 9" id="KW-1133">Transmembrane helix</keyword>
<feature type="compositionally biased region" description="Basic and acidic residues" evidence="8">
    <location>
        <begin position="500"/>
        <end position="516"/>
    </location>
</feature>
<dbReference type="Gene3D" id="1.20.58.340">
    <property type="entry name" value="Magnesium transport protein CorA, transmembrane region"/>
    <property type="match status" value="1"/>
</dbReference>
<dbReference type="OrthoDB" id="341259at2759"/>
<dbReference type="EMBL" id="KB445554">
    <property type="protein sequence ID" value="EMC97134.1"/>
    <property type="molecule type" value="Genomic_DNA"/>
</dbReference>
<accession>M2ND53</accession>